<evidence type="ECO:0008006" key="8">
    <source>
        <dbReference type="Google" id="ProtNLM"/>
    </source>
</evidence>
<keyword evidence="2" id="KW-0472">Membrane</keyword>
<dbReference type="Gene3D" id="1.20.120.1770">
    <property type="match status" value="1"/>
</dbReference>
<dbReference type="PANTHER" id="PTHR31685">
    <property type="entry name" value="INTEGRAL MEMBRANE PROTEIN (AFU_ORTHOLOGUE AFUA_6G12730)-RELATED"/>
    <property type="match status" value="1"/>
</dbReference>
<feature type="transmembrane region" description="Helical" evidence="2">
    <location>
        <begin position="511"/>
        <end position="529"/>
    </location>
</feature>
<evidence type="ECO:0000256" key="2">
    <source>
        <dbReference type="SAM" id="Phobius"/>
    </source>
</evidence>
<dbReference type="Proteomes" id="UP000070168">
    <property type="component" value="Unassembled WGS sequence"/>
</dbReference>
<evidence type="ECO:0000256" key="1">
    <source>
        <dbReference type="SAM" id="MobiDB-lite"/>
    </source>
</evidence>
<feature type="transmembrane region" description="Helical" evidence="2">
    <location>
        <begin position="549"/>
        <end position="573"/>
    </location>
</feature>
<feature type="transmembrane region" description="Helical" evidence="2">
    <location>
        <begin position="139"/>
        <end position="160"/>
    </location>
</feature>
<dbReference type="PANTHER" id="PTHR31685:SF3">
    <property type="entry name" value="INTEGRAL MEMBRANE PROTEIN (AFU_ORTHOLOGUE AFUA_6G12730)"/>
    <property type="match status" value="1"/>
</dbReference>
<dbReference type="InterPro" id="IPR018827">
    <property type="entry name" value="YTP1_C"/>
</dbReference>
<dbReference type="OMA" id="NKGWAWN"/>
<organism evidence="6 7">
    <name type="scientific">Penicillium patulum</name>
    <name type="common">Penicillium griseofulvum</name>
    <dbReference type="NCBI Taxonomy" id="5078"/>
    <lineage>
        <taxon>Eukaryota</taxon>
        <taxon>Fungi</taxon>
        <taxon>Dikarya</taxon>
        <taxon>Ascomycota</taxon>
        <taxon>Pezizomycotina</taxon>
        <taxon>Eurotiomycetes</taxon>
        <taxon>Eurotiomycetidae</taxon>
        <taxon>Eurotiales</taxon>
        <taxon>Aspergillaceae</taxon>
        <taxon>Penicillium</taxon>
    </lineage>
</organism>
<dbReference type="OrthoDB" id="4005299at2759"/>
<proteinExistence type="predicted"/>
<dbReference type="RefSeq" id="XP_040651757.1">
    <property type="nucleotide sequence ID" value="XM_040787985.1"/>
</dbReference>
<evidence type="ECO:0000313" key="7">
    <source>
        <dbReference type="Proteomes" id="UP000070168"/>
    </source>
</evidence>
<dbReference type="STRING" id="5078.A0A135LW75"/>
<gene>
    <name evidence="6" type="ORF">PGRI_002720</name>
</gene>
<dbReference type="AlphaFoldDB" id="A0A135LW75"/>
<dbReference type="GeneID" id="63703285"/>
<accession>A0A135LW75</accession>
<feature type="signal peptide" evidence="3">
    <location>
        <begin position="1"/>
        <end position="24"/>
    </location>
</feature>
<feature type="domain" description="Protein YTP1-like C-terminal" evidence="5">
    <location>
        <begin position="286"/>
        <end position="570"/>
    </location>
</feature>
<dbReference type="Pfam" id="PF10348">
    <property type="entry name" value="DUF2427"/>
    <property type="match status" value="1"/>
</dbReference>
<feature type="transmembrane region" description="Helical" evidence="2">
    <location>
        <begin position="306"/>
        <end position="325"/>
    </location>
</feature>
<evidence type="ECO:0000313" key="6">
    <source>
        <dbReference type="EMBL" id="KXG53222.1"/>
    </source>
</evidence>
<dbReference type="EMBL" id="LHQR01000014">
    <property type="protein sequence ID" value="KXG53222.1"/>
    <property type="molecule type" value="Genomic_DNA"/>
</dbReference>
<dbReference type="Pfam" id="PF10355">
    <property type="entry name" value="Ytp1"/>
    <property type="match status" value="1"/>
</dbReference>
<keyword evidence="2" id="KW-0812">Transmembrane</keyword>
<keyword evidence="2" id="KW-1133">Transmembrane helix</keyword>
<protein>
    <recommendedName>
        <fullName evidence="8">Integral membrane protein</fullName>
    </recommendedName>
</protein>
<feature type="transmembrane region" description="Helical" evidence="2">
    <location>
        <begin position="445"/>
        <end position="462"/>
    </location>
</feature>
<feature type="transmembrane region" description="Helical" evidence="2">
    <location>
        <begin position="482"/>
        <end position="499"/>
    </location>
</feature>
<evidence type="ECO:0000256" key="3">
    <source>
        <dbReference type="SAM" id="SignalP"/>
    </source>
</evidence>
<feature type="domain" description="DUF2427" evidence="4">
    <location>
        <begin position="61"/>
        <end position="159"/>
    </location>
</feature>
<sequence>MRPIASRAVLAATFTLFLASLATATPHGHDESMDMGMDMHMVTDAPKPTTTAVHANNDGMMSYFAYTKHSSAIIAHIVLMVLGWCFILPVAVMLSIARSWLAIPSQFVFLAFNAFGVLLGVIYNSQTPDLYENNAHHKIGWIATCVVSAQFVLALLFAYAGRGKSNAPAYEHAAFFPVATDDHDTEHACLNGAMREHRWSRDSGQGTDSSSSIHSPGSSCASPIEYDGFEKPEELPAKVTSQHAWIHHTRVGRFLLQTVPGLIPSRVLRVLNVVYTIVDRVILPFGFTAIATGAVTYGGIMRGREIFNGLAHFIKGGIFFWYGILTLGRYIGCWADLGWAWNKKPPASIVGWKYKVPSGEATESFVIFLYGATNVFLEHLSSAGQAWSATDLEHVSISVLFFGGGLAGMLFESACIRDWVNNTIIQRPAHGTSDEAWRPPKSQGVSLNPMPALVIMLLGMMMGSHHQTSMTSTMVHKQWGNMLVGFALARGMTYVLLYLKPPTSYLPARPPTEIIAAFCLISGGLIFMLSTRNVIEAMEYYELDAMFTFTVGLGFSAFIMAYEILTIAIKAWAVKRAQHPRPNFRFE</sequence>
<reference evidence="6 7" key="1">
    <citation type="journal article" date="2016" name="BMC Genomics">
        <title>Genome sequencing and secondary metabolism of the postharvest pathogen Penicillium griseofulvum.</title>
        <authorList>
            <person name="Banani H."/>
            <person name="Marcet-Houben M."/>
            <person name="Ballester A.R."/>
            <person name="Abbruscato P."/>
            <person name="Gonzalez-Candelas L."/>
            <person name="Gabaldon T."/>
            <person name="Spadaro D."/>
        </authorList>
    </citation>
    <scope>NUCLEOTIDE SEQUENCE [LARGE SCALE GENOMIC DNA]</scope>
    <source>
        <strain evidence="6 7">PG3</strain>
    </source>
</reference>
<feature type="chain" id="PRO_5007800887" description="Integral membrane protein" evidence="3">
    <location>
        <begin position="25"/>
        <end position="587"/>
    </location>
</feature>
<feature type="transmembrane region" description="Helical" evidence="2">
    <location>
        <begin position="281"/>
        <end position="300"/>
    </location>
</feature>
<dbReference type="CDD" id="cd08760">
    <property type="entry name" value="Cyt_b561_FRRS1_like"/>
    <property type="match status" value="1"/>
</dbReference>
<feature type="transmembrane region" description="Helical" evidence="2">
    <location>
        <begin position="73"/>
        <end position="94"/>
    </location>
</feature>
<keyword evidence="7" id="KW-1185">Reference proteome</keyword>
<comment type="caution">
    <text evidence="6">The sequence shown here is derived from an EMBL/GenBank/DDBJ whole genome shotgun (WGS) entry which is preliminary data.</text>
</comment>
<evidence type="ECO:0000259" key="5">
    <source>
        <dbReference type="Pfam" id="PF10355"/>
    </source>
</evidence>
<keyword evidence="3" id="KW-0732">Signal</keyword>
<dbReference type="InterPro" id="IPR018825">
    <property type="entry name" value="DUF2427"/>
</dbReference>
<evidence type="ECO:0000259" key="4">
    <source>
        <dbReference type="Pfam" id="PF10348"/>
    </source>
</evidence>
<feature type="compositionally biased region" description="Low complexity" evidence="1">
    <location>
        <begin position="209"/>
        <end position="220"/>
    </location>
</feature>
<feature type="transmembrane region" description="Helical" evidence="2">
    <location>
        <begin position="101"/>
        <end position="123"/>
    </location>
</feature>
<feature type="region of interest" description="Disordered" evidence="1">
    <location>
        <begin position="199"/>
        <end position="220"/>
    </location>
</feature>
<name>A0A135LW75_PENPA</name>